<feature type="transmembrane region" description="Helical" evidence="9">
    <location>
        <begin position="25"/>
        <end position="49"/>
    </location>
</feature>
<keyword evidence="6 9" id="KW-0472">Membrane</keyword>
<dbReference type="Pfam" id="PF08478">
    <property type="entry name" value="POTRA_1"/>
    <property type="match status" value="1"/>
</dbReference>
<dbReference type="InterPro" id="IPR050487">
    <property type="entry name" value="FtsQ_DivIB"/>
</dbReference>
<dbReference type="RefSeq" id="WP_096831550.1">
    <property type="nucleotide sequence ID" value="NZ_NXIB02000067.1"/>
</dbReference>
<feature type="region of interest" description="Disordered" evidence="8">
    <location>
        <begin position="163"/>
        <end position="184"/>
    </location>
</feature>
<keyword evidence="5 9" id="KW-1133">Transmembrane helix</keyword>
<evidence type="ECO:0000256" key="6">
    <source>
        <dbReference type="ARBA" id="ARBA00023136"/>
    </source>
</evidence>
<dbReference type="PANTHER" id="PTHR37820:SF1">
    <property type="entry name" value="CELL DIVISION PROTEIN FTSQ"/>
    <property type="match status" value="1"/>
</dbReference>
<keyword evidence="3 11" id="KW-0132">Cell division</keyword>
<dbReference type="InterPro" id="IPR013685">
    <property type="entry name" value="POTRA_FtsQ_type"/>
</dbReference>
<keyword evidence="2" id="KW-1003">Cell membrane</keyword>
<evidence type="ECO:0000256" key="8">
    <source>
        <dbReference type="SAM" id="MobiDB-lite"/>
    </source>
</evidence>
<keyword evidence="4 9" id="KW-0812">Transmembrane</keyword>
<keyword evidence="7" id="KW-0131">Cell cycle</keyword>
<evidence type="ECO:0000256" key="1">
    <source>
        <dbReference type="ARBA" id="ARBA00004370"/>
    </source>
</evidence>
<evidence type="ECO:0000256" key="5">
    <source>
        <dbReference type="ARBA" id="ARBA00022989"/>
    </source>
</evidence>
<dbReference type="Proteomes" id="UP000226442">
    <property type="component" value="Unassembled WGS sequence"/>
</dbReference>
<comment type="caution">
    <text evidence="11">The sequence shown here is derived from an EMBL/GenBank/DDBJ whole genome shotgun (WGS) entry which is preliminary data.</text>
</comment>
<protein>
    <submittedName>
        <fullName evidence="11">Cell division protein FtsQ</fullName>
    </submittedName>
</protein>
<dbReference type="OrthoDB" id="527430at2"/>
<evidence type="ECO:0000256" key="4">
    <source>
        <dbReference type="ARBA" id="ARBA00022692"/>
    </source>
</evidence>
<gene>
    <name evidence="11" type="ORF">CP500_012855</name>
</gene>
<name>A0A2G4EZW8_9CYAN</name>
<evidence type="ECO:0000313" key="12">
    <source>
        <dbReference type="Proteomes" id="UP000226442"/>
    </source>
</evidence>
<evidence type="ECO:0000313" key="11">
    <source>
        <dbReference type="EMBL" id="PHX55051.1"/>
    </source>
</evidence>
<sequence>MASFASVSETELGRRRQELQRIRRARLAALVWQMLAATAMAGGLLWWIAQPTWLIARSEQVKVEGNHWLSDKAVRSLMPLSYPQSLWGIQPQALASKLEATGPIAKAKVTRNLFPPSLTVQVAERLPVAVAQPTAVVGRKTDKQKLGWLDAKGGWMPFDSYTTDKQSKNSSLGNNSQETQSQRSLPTLKVIGDLKLYRAEWPKFYQGFSDLSVKVFEIDWQNPNNLILKTEIGTVHLGPPSSRTIEQLKVLNRMRQLPKQLDSSKIAYIDLKNPASPTVHQVSIPSSSENSSPAPTRAQN</sequence>
<dbReference type="AlphaFoldDB" id="A0A2G4EZW8"/>
<accession>A0A2G4EZW8</accession>
<evidence type="ECO:0000259" key="10">
    <source>
        <dbReference type="PROSITE" id="PS51779"/>
    </source>
</evidence>
<dbReference type="PANTHER" id="PTHR37820">
    <property type="entry name" value="CELL DIVISION PROTEIN DIVIB"/>
    <property type="match status" value="1"/>
</dbReference>
<dbReference type="PROSITE" id="PS51779">
    <property type="entry name" value="POTRA"/>
    <property type="match status" value="1"/>
</dbReference>
<comment type="subcellular location">
    <subcellularLocation>
        <location evidence="1">Membrane</location>
    </subcellularLocation>
</comment>
<evidence type="ECO:0000256" key="9">
    <source>
        <dbReference type="SAM" id="Phobius"/>
    </source>
</evidence>
<reference evidence="11" key="1">
    <citation type="submission" date="2017-10" db="EMBL/GenBank/DDBJ databases">
        <title>Draft genome sequence of the planktic cyanobacteria Tychonema bourrellyi isolated from alpine lentic freshwater.</title>
        <authorList>
            <person name="Tett A."/>
            <person name="Armanini F."/>
            <person name="Asnicar F."/>
            <person name="Boscaini A."/>
            <person name="Pasolli E."/>
            <person name="Zolfo M."/>
            <person name="Donati C."/>
            <person name="Salmaso N."/>
            <person name="Segata N."/>
        </authorList>
    </citation>
    <scope>NUCLEOTIDE SEQUENCE</scope>
    <source>
        <strain evidence="11">FEM_GT703</strain>
    </source>
</reference>
<feature type="compositionally biased region" description="Low complexity" evidence="8">
    <location>
        <begin position="283"/>
        <end position="300"/>
    </location>
</feature>
<dbReference type="InterPro" id="IPR034746">
    <property type="entry name" value="POTRA"/>
</dbReference>
<dbReference type="GO" id="GO:0051301">
    <property type="term" value="P:cell division"/>
    <property type="evidence" value="ECO:0007669"/>
    <property type="project" value="UniProtKB-KW"/>
</dbReference>
<dbReference type="GO" id="GO:0005886">
    <property type="term" value="C:plasma membrane"/>
    <property type="evidence" value="ECO:0007669"/>
    <property type="project" value="TreeGrafter"/>
</dbReference>
<feature type="domain" description="POTRA" evidence="10">
    <location>
        <begin position="56"/>
        <end position="125"/>
    </location>
</feature>
<feature type="region of interest" description="Disordered" evidence="8">
    <location>
        <begin position="277"/>
        <end position="300"/>
    </location>
</feature>
<evidence type="ECO:0000256" key="7">
    <source>
        <dbReference type="ARBA" id="ARBA00023306"/>
    </source>
</evidence>
<proteinExistence type="predicted"/>
<evidence type="ECO:0000256" key="3">
    <source>
        <dbReference type="ARBA" id="ARBA00022618"/>
    </source>
</evidence>
<keyword evidence="12" id="KW-1185">Reference proteome</keyword>
<organism evidence="11 12">
    <name type="scientific">Tychonema bourrellyi FEM_GT703</name>
    <dbReference type="NCBI Taxonomy" id="2040638"/>
    <lineage>
        <taxon>Bacteria</taxon>
        <taxon>Bacillati</taxon>
        <taxon>Cyanobacteriota</taxon>
        <taxon>Cyanophyceae</taxon>
        <taxon>Oscillatoriophycideae</taxon>
        <taxon>Oscillatoriales</taxon>
        <taxon>Microcoleaceae</taxon>
        <taxon>Tychonema</taxon>
    </lineage>
</organism>
<evidence type="ECO:0000256" key="2">
    <source>
        <dbReference type="ARBA" id="ARBA00022475"/>
    </source>
</evidence>
<dbReference type="EMBL" id="NXIB02000067">
    <property type="protein sequence ID" value="PHX55051.1"/>
    <property type="molecule type" value="Genomic_DNA"/>
</dbReference>